<reference evidence="2" key="1">
    <citation type="submission" date="2023-07" db="EMBL/GenBank/DDBJ databases">
        <authorList>
            <consortium name="AG Swart"/>
            <person name="Singh M."/>
            <person name="Singh A."/>
            <person name="Seah K."/>
            <person name="Emmerich C."/>
        </authorList>
    </citation>
    <scope>NUCLEOTIDE SEQUENCE</scope>
    <source>
        <strain evidence="2">DP1</strain>
    </source>
</reference>
<comment type="caution">
    <text evidence="2">The sequence shown here is derived from an EMBL/GenBank/DDBJ whole genome shotgun (WGS) entry which is preliminary data.</text>
</comment>
<organism evidence="2 3">
    <name type="scientific">Euplotes crassus</name>
    <dbReference type="NCBI Taxonomy" id="5936"/>
    <lineage>
        <taxon>Eukaryota</taxon>
        <taxon>Sar</taxon>
        <taxon>Alveolata</taxon>
        <taxon>Ciliophora</taxon>
        <taxon>Intramacronucleata</taxon>
        <taxon>Spirotrichea</taxon>
        <taxon>Hypotrichia</taxon>
        <taxon>Euplotida</taxon>
        <taxon>Euplotidae</taxon>
        <taxon>Moneuplotes</taxon>
    </lineage>
</organism>
<evidence type="ECO:0000259" key="1">
    <source>
        <dbReference type="Pfam" id="PF05347"/>
    </source>
</evidence>
<proteinExistence type="predicted"/>
<dbReference type="AlphaFoldDB" id="A0AAD2DBD3"/>
<gene>
    <name evidence="2" type="ORF">ECRASSUSDP1_LOCUS27881</name>
</gene>
<dbReference type="EMBL" id="CAMPGE010028765">
    <property type="protein sequence ID" value="CAI2386271.1"/>
    <property type="molecule type" value="Genomic_DNA"/>
</dbReference>
<sequence length="96" mass="11742">MINLPQRSTLGIYRDCLKIVRHISQEPKTIQNLQKHFRMEFEKQRHVTDKAEHEKFREGMMKFCSNYLYYSIKKDYEDNKKFYDTNGLYDRNTPVT</sequence>
<dbReference type="InterPro" id="IPR008011">
    <property type="entry name" value="Complex1_LYR_dom"/>
</dbReference>
<protein>
    <recommendedName>
        <fullName evidence="1">Complex 1 LYR protein domain-containing protein</fullName>
    </recommendedName>
</protein>
<feature type="domain" description="Complex 1 LYR protein" evidence="1">
    <location>
        <begin position="9"/>
        <end position="55"/>
    </location>
</feature>
<name>A0AAD2DBD3_EUPCR</name>
<accession>A0AAD2DBD3</accession>
<dbReference type="Proteomes" id="UP001295684">
    <property type="component" value="Unassembled WGS sequence"/>
</dbReference>
<evidence type="ECO:0000313" key="2">
    <source>
        <dbReference type="EMBL" id="CAI2386271.1"/>
    </source>
</evidence>
<dbReference type="Pfam" id="PF05347">
    <property type="entry name" value="Complex1_LYR"/>
    <property type="match status" value="1"/>
</dbReference>
<evidence type="ECO:0000313" key="3">
    <source>
        <dbReference type="Proteomes" id="UP001295684"/>
    </source>
</evidence>
<keyword evidence="3" id="KW-1185">Reference proteome</keyword>